<dbReference type="InterPro" id="IPR013805">
    <property type="entry name" value="GrpE_CC"/>
</dbReference>
<dbReference type="HAMAP" id="MF_01151">
    <property type="entry name" value="GrpE"/>
    <property type="match status" value="1"/>
</dbReference>
<sequence>MQDVQDSASPQEPTDGAPEGADVAANSTESHTDSLPGLEAQLRQLELQAQEHHDAWLRAKAETENVRRRAAEDVSKAAKFAIEKFAAELLVVKDGLEQTLSVEGATPEALREGVELTLRNLGKAFDKSGLQEVNPQGEKFDPHKHQAISSIPSEQPANTVVQVFQKGYTLEGRVLRPALVAVSNGSAA</sequence>
<keyword evidence="3 4" id="KW-0346">Stress response</keyword>
<dbReference type="NCBIfam" id="NF010748">
    <property type="entry name" value="PRK14150.1"/>
    <property type="match status" value="1"/>
</dbReference>
<keyword evidence="3" id="KW-0963">Cytoplasm</keyword>
<dbReference type="PANTHER" id="PTHR21237">
    <property type="entry name" value="GRPE PROTEIN"/>
    <property type="match status" value="1"/>
</dbReference>
<dbReference type="Proteomes" id="UP001410394">
    <property type="component" value="Unassembled WGS sequence"/>
</dbReference>
<evidence type="ECO:0000256" key="6">
    <source>
        <dbReference type="SAM" id="MobiDB-lite"/>
    </source>
</evidence>
<dbReference type="PROSITE" id="PS01071">
    <property type="entry name" value="GRPE"/>
    <property type="match status" value="1"/>
</dbReference>
<comment type="function">
    <text evidence="3 4">Participates actively in the response to hyperosmotic and heat shock by preventing the aggregation of stress-denatured proteins, in association with DnaK and GrpE. It is the nucleotide exchange factor for DnaK and may function as a thermosensor. Unfolded proteins bind initially to DnaJ; upon interaction with the DnaJ-bound protein, DnaK hydrolyzes its bound ATP, resulting in the formation of a stable complex. GrpE releases ADP from DnaK; ATP binding to DnaK triggers the release of the substrate protein, thus completing the reaction cycle. Several rounds of ATP-dependent interactions between DnaJ, DnaK and GrpE are required for fully efficient folding.</text>
</comment>
<evidence type="ECO:0000256" key="5">
    <source>
        <dbReference type="RuleBase" id="RU004478"/>
    </source>
</evidence>
<evidence type="ECO:0000313" key="7">
    <source>
        <dbReference type="EMBL" id="MEN3069343.1"/>
    </source>
</evidence>
<name>A0ABU9Z0A4_9RHOO</name>
<comment type="caution">
    <text evidence="7">The sequence shown here is derived from an EMBL/GenBank/DDBJ whole genome shotgun (WGS) entry which is preliminary data.</text>
</comment>
<protein>
    <recommendedName>
        <fullName evidence="3 4">Protein GrpE</fullName>
    </recommendedName>
    <alternativeName>
        <fullName evidence="3">HSP-70 cofactor</fullName>
    </alternativeName>
</protein>
<dbReference type="PANTHER" id="PTHR21237:SF23">
    <property type="entry name" value="GRPE PROTEIN HOMOLOG, MITOCHONDRIAL"/>
    <property type="match status" value="1"/>
</dbReference>
<gene>
    <name evidence="3 7" type="primary">grpE</name>
    <name evidence="7" type="ORF">ABDB84_12700</name>
</gene>
<comment type="subunit">
    <text evidence="3">Homodimer.</text>
</comment>
<feature type="region of interest" description="Disordered" evidence="6">
    <location>
        <begin position="1"/>
        <end position="39"/>
    </location>
</feature>
<proteinExistence type="inferred from homology"/>
<evidence type="ECO:0000256" key="4">
    <source>
        <dbReference type="RuleBase" id="RU000639"/>
    </source>
</evidence>
<dbReference type="InterPro" id="IPR009012">
    <property type="entry name" value="GrpE_head"/>
</dbReference>
<feature type="compositionally biased region" description="Polar residues" evidence="6">
    <location>
        <begin position="1"/>
        <end position="12"/>
    </location>
</feature>
<dbReference type="SUPFAM" id="SSF58014">
    <property type="entry name" value="Coiled-coil domain of nucleotide exchange factor GrpE"/>
    <property type="match status" value="1"/>
</dbReference>
<keyword evidence="8" id="KW-1185">Reference proteome</keyword>
<dbReference type="EMBL" id="JBDIVE010000006">
    <property type="protein sequence ID" value="MEN3069343.1"/>
    <property type="molecule type" value="Genomic_DNA"/>
</dbReference>
<evidence type="ECO:0000256" key="1">
    <source>
        <dbReference type="ARBA" id="ARBA00009054"/>
    </source>
</evidence>
<dbReference type="Pfam" id="PF01025">
    <property type="entry name" value="GrpE"/>
    <property type="match status" value="1"/>
</dbReference>
<dbReference type="CDD" id="cd00446">
    <property type="entry name" value="GrpE"/>
    <property type="match status" value="1"/>
</dbReference>
<dbReference type="SUPFAM" id="SSF51064">
    <property type="entry name" value="Head domain of nucleotide exchange factor GrpE"/>
    <property type="match status" value="1"/>
</dbReference>
<dbReference type="PRINTS" id="PR00773">
    <property type="entry name" value="GRPEPROTEIN"/>
</dbReference>
<accession>A0ABU9Z0A4</accession>
<evidence type="ECO:0000256" key="2">
    <source>
        <dbReference type="ARBA" id="ARBA00023186"/>
    </source>
</evidence>
<evidence type="ECO:0000256" key="3">
    <source>
        <dbReference type="HAMAP-Rule" id="MF_01151"/>
    </source>
</evidence>
<dbReference type="NCBIfam" id="NF010737">
    <property type="entry name" value="PRK14139.1"/>
    <property type="match status" value="1"/>
</dbReference>
<dbReference type="NCBIfam" id="NF010738">
    <property type="entry name" value="PRK14140.1"/>
    <property type="match status" value="1"/>
</dbReference>
<dbReference type="RefSeq" id="WP_345920113.1">
    <property type="nucleotide sequence ID" value="NZ_JBDIVE010000006.1"/>
</dbReference>
<keyword evidence="2 3" id="KW-0143">Chaperone</keyword>
<evidence type="ECO:0000313" key="8">
    <source>
        <dbReference type="Proteomes" id="UP001410394"/>
    </source>
</evidence>
<organism evidence="7 8">
    <name type="scientific">Uliginosibacterium sediminicola</name>
    <dbReference type="NCBI Taxonomy" id="2024550"/>
    <lineage>
        <taxon>Bacteria</taxon>
        <taxon>Pseudomonadati</taxon>
        <taxon>Pseudomonadota</taxon>
        <taxon>Betaproteobacteria</taxon>
        <taxon>Rhodocyclales</taxon>
        <taxon>Zoogloeaceae</taxon>
        <taxon>Uliginosibacterium</taxon>
    </lineage>
</organism>
<reference evidence="7 8" key="1">
    <citation type="journal article" date="2018" name="Int. J. Syst. Evol. Microbiol.">
        <title>Uliginosibacterium sediminicola sp. nov., isolated from freshwater sediment.</title>
        <authorList>
            <person name="Hwang W.M."/>
            <person name="Kim S.M."/>
            <person name="Kang K."/>
            <person name="Ahn T.Y."/>
        </authorList>
    </citation>
    <scope>NUCLEOTIDE SEQUENCE [LARGE SCALE GENOMIC DNA]</scope>
    <source>
        <strain evidence="7 8">M1-21</strain>
    </source>
</reference>
<comment type="similarity">
    <text evidence="1 3 5">Belongs to the GrpE family.</text>
</comment>
<dbReference type="Gene3D" id="2.30.22.10">
    <property type="entry name" value="Head domain of nucleotide exchange factor GrpE"/>
    <property type="match status" value="1"/>
</dbReference>
<comment type="subcellular location">
    <subcellularLocation>
        <location evidence="3">Cytoplasm</location>
    </subcellularLocation>
</comment>
<dbReference type="InterPro" id="IPR000740">
    <property type="entry name" value="GrpE"/>
</dbReference>
<dbReference type="Gene3D" id="3.90.20.20">
    <property type="match status" value="1"/>
</dbReference>